<evidence type="ECO:0000313" key="1">
    <source>
        <dbReference type="EMBL" id="SFA48068.1"/>
    </source>
</evidence>
<reference evidence="2" key="1">
    <citation type="submission" date="2016-10" db="EMBL/GenBank/DDBJ databases">
        <authorList>
            <person name="Varghese N."/>
            <person name="Submissions S."/>
        </authorList>
    </citation>
    <scope>NUCLEOTIDE SEQUENCE [LARGE SCALE GENOMIC DNA]</scope>
    <source>
        <strain evidence="2">M1</strain>
    </source>
</reference>
<name>A0A1I0T8G2_9BACL</name>
<proteinExistence type="predicted"/>
<protein>
    <recommendedName>
        <fullName evidence="3">DUF3907 domain-containing protein</fullName>
    </recommendedName>
</protein>
<keyword evidence="2" id="KW-1185">Reference proteome</keyword>
<evidence type="ECO:0000313" key="2">
    <source>
        <dbReference type="Proteomes" id="UP000198650"/>
    </source>
</evidence>
<accession>A0A1I0T8G2</accession>
<gene>
    <name evidence="1" type="ORF">SAMN05192569_101639</name>
</gene>
<evidence type="ECO:0008006" key="3">
    <source>
        <dbReference type="Google" id="ProtNLM"/>
    </source>
</evidence>
<dbReference type="EMBL" id="FOJS01000016">
    <property type="protein sequence ID" value="SFA48068.1"/>
    <property type="molecule type" value="Genomic_DNA"/>
</dbReference>
<dbReference type="STRING" id="186116.SAMN05192569_101639"/>
<dbReference type="RefSeq" id="WP_167359617.1">
    <property type="nucleotide sequence ID" value="NZ_FOJS01000016.1"/>
</dbReference>
<dbReference type="InterPro" id="IPR025013">
    <property type="entry name" value="DUF3907"/>
</dbReference>
<dbReference type="Proteomes" id="UP000198650">
    <property type="component" value="Unassembled WGS sequence"/>
</dbReference>
<dbReference type="Pfam" id="PF13047">
    <property type="entry name" value="DUF3907"/>
    <property type="match status" value="1"/>
</dbReference>
<organism evidence="1 2">
    <name type="scientific">Parageobacillus thermantarcticus</name>
    <dbReference type="NCBI Taxonomy" id="186116"/>
    <lineage>
        <taxon>Bacteria</taxon>
        <taxon>Bacillati</taxon>
        <taxon>Bacillota</taxon>
        <taxon>Bacilli</taxon>
        <taxon>Bacillales</taxon>
        <taxon>Anoxybacillaceae</taxon>
        <taxon>Parageobacillus</taxon>
    </lineage>
</organism>
<dbReference type="AlphaFoldDB" id="A0A1I0T8G2"/>
<sequence length="163" mass="19277">MGNSMVWNQTKQVETFLQKAFRTISDYLNEATLTKLLEEREGVDKSYCELLLANLRRLVVYCEEGLEACRIVLNEEPFRKTAAEKVLYRVYHLCIAEYFTPKNDVWYEDSRSAYTGRNSLKFRQTPPPSLQALLLSLESEFQTIREELEFYETDYRTKMIQSK</sequence>